<gene>
    <name evidence="2" type="ORF">SDC9_212625</name>
</gene>
<comment type="caution">
    <text evidence="2">The sequence shown here is derived from an EMBL/GenBank/DDBJ whole genome shotgun (WGS) entry which is preliminary data.</text>
</comment>
<feature type="region of interest" description="Disordered" evidence="1">
    <location>
        <begin position="87"/>
        <end position="123"/>
    </location>
</feature>
<feature type="compositionally biased region" description="Low complexity" evidence="1">
    <location>
        <begin position="101"/>
        <end position="123"/>
    </location>
</feature>
<reference evidence="2" key="1">
    <citation type="submission" date="2019-08" db="EMBL/GenBank/DDBJ databases">
        <authorList>
            <person name="Kucharzyk K."/>
            <person name="Murdoch R.W."/>
            <person name="Higgins S."/>
            <person name="Loffler F."/>
        </authorList>
    </citation>
    <scope>NUCLEOTIDE SEQUENCE</scope>
</reference>
<dbReference type="EMBL" id="VSSQ01146323">
    <property type="protein sequence ID" value="MPN64847.1"/>
    <property type="molecule type" value="Genomic_DNA"/>
</dbReference>
<organism evidence="2">
    <name type="scientific">bioreactor metagenome</name>
    <dbReference type="NCBI Taxonomy" id="1076179"/>
    <lineage>
        <taxon>unclassified sequences</taxon>
        <taxon>metagenomes</taxon>
        <taxon>ecological metagenomes</taxon>
    </lineage>
</organism>
<dbReference type="AlphaFoldDB" id="A0A645JNC7"/>
<accession>A0A645JNC7</accession>
<name>A0A645JNC7_9ZZZZ</name>
<sequence length="123" mass="12614">MEGLDPAVQALGEAGHVLDRDDRDACPGELLGGGAGRDDLDAGRGQGLAELLQTCLVVDGHQGSLDGEPLGRCGHRTFFRGWSGRWKSSAAGPGWDRRSGRGTAAQAGGAARSASSARSVWSA</sequence>
<protein>
    <submittedName>
        <fullName evidence="2">Uncharacterized protein</fullName>
    </submittedName>
</protein>
<proteinExistence type="predicted"/>
<evidence type="ECO:0000256" key="1">
    <source>
        <dbReference type="SAM" id="MobiDB-lite"/>
    </source>
</evidence>
<evidence type="ECO:0000313" key="2">
    <source>
        <dbReference type="EMBL" id="MPN64847.1"/>
    </source>
</evidence>